<dbReference type="GeneID" id="30171460"/>
<keyword evidence="8" id="KW-0007">Acetylation</keyword>
<keyword evidence="4" id="KW-0963">Cytoplasm</keyword>
<reference evidence="15" key="4">
    <citation type="submission" date="2024-02" db="EMBL/GenBank/DDBJ databases">
        <title>Comparative genomics of Cryptococcus and Kwoniella reveals pathogenesis evolution and contrasting modes of karyotype evolution via chromosome fusion or intercentromeric recombination.</title>
        <authorList>
            <person name="Coelho M.A."/>
            <person name="David-Palma M."/>
            <person name="Shea T."/>
            <person name="Bowers K."/>
            <person name="McGinley-Smith S."/>
            <person name="Mohammad A.W."/>
            <person name="Gnirke A."/>
            <person name="Yurkov A.M."/>
            <person name="Nowrousian M."/>
            <person name="Sun S."/>
            <person name="Cuomo C.A."/>
            <person name="Heitman J."/>
        </authorList>
    </citation>
    <scope>NUCLEOTIDE SEQUENCE</scope>
    <source>
        <strain evidence="15">CBS 10737</strain>
    </source>
</reference>
<keyword evidence="6" id="KW-0597">Phosphoprotein</keyword>
<evidence type="ECO:0000256" key="13">
    <source>
        <dbReference type="ARBA" id="ARBA00093507"/>
    </source>
</evidence>
<keyword evidence="5" id="KW-1017">Isopeptide bond</keyword>
<evidence type="ECO:0000256" key="12">
    <source>
        <dbReference type="ARBA" id="ARBA00034864"/>
    </source>
</evidence>
<dbReference type="GO" id="GO:0005869">
    <property type="term" value="C:dynactin complex"/>
    <property type="evidence" value="ECO:0007669"/>
    <property type="project" value="InterPro"/>
</dbReference>
<dbReference type="Pfam" id="PF05502">
    <property type="entry name" value="Dynactin_p62"/>
    <property type="match status" value="2"/>
</dbReference>
<keyword evidence="9" id="KW-0175">Coiled coil</keyword>
<dbReference type="InterPro" id="IPR008603">
    <property type="entry name" value="DCTN4"/>
</dbReference>
<keyword evidence="7" id="KW-0832">Ubl conjugation</keyword>
<evidence type="ECO:0000256" key="10">
    <source>
        <dbReference type="ARBA" id="ARBA00023212"/>
    </source>
</evidence>
<reference evidence="15" key="2">
    <citation type="submission" date="2013-07" db="EMBL/GenBank/DDBJ databases">
        <authorList>
            <consortium name="The Broad Institute Genome Sequencing Platform"/>
            <person name="Cuomo C."/>
            <person name="Litvintseva A."/>
            <person name="Chen Y."/>
            <person name="Heitman J."/>
            <person name="Sun S."/>
            <person name="Springer D."/>
            <person name="Dromer F."/>
            <person name="Young S.K."/>
            <person name="Zeng Q."/>
            <person name="Gargeya S."/>
            <person name="Fitzgerald M."/>
            <person name="Abouelleil A."/>
            <person name="Alvarado L."/>
            <person name="Berlin A.M."/>
            <person name="Chapman S.B."/>
            <person name="Dewar J."/>
            <person name="Goldberg J."/>
            <person name="Griggs A."/>
            <person name="Gujja S."/>
            <person name="Hansen M."/>
            <person name="Howarth C."/>
            <person name="Imamovic A."/>
            <person name="Larimer J."/>
            <person name="McCowan C."/>
            <person name="Murphy C."/>
            <person name="Pearson M."/>
            <person name="Priest M."/>
            <person name="Roberts A."/>
            <person name="Saif S."/>
            <person name="Shea T."/>
            <person name="Sykes S."/>
            <person name="Wortman J."/>
            <person name="Nusbaum C."/>
            <person name="Birren B."/>
        </authorList>
    </citation>
    <scope>NUCLEOTIDE SEQUENCE</scope>
    <source>
        <strain evidence="15">CBS 10737</strain>
    </source>
</reference>
<evidence type="ECO:0000256" key="11">
    <source>
        <dbReference type="ARBA" id="ARBA00034776"/>
    </source>
</evidence>
<comment type="similarity">
    <text evidence="11">Belongs to the dynactin subunit 4 family.</text>
</comment>
<dbReference type="KEGG" id="kpin:30171460"/>
<dbReference type="RefSeq" id="XP_019012245.1">
    <property type="nucleotide sequence ID" value="XM_019154842.1"/>
</dbReference>
<evidence type="ECO:0000256" key="2">
    <source>
        <dbReference type="ARBA" id="ARBA00004529"/>
    </source>
</evidence>
<dbReference type="PANTHER" id="PTHR13034:SF2">
    <property type="entry name" value="DYNACTIN SUBUNIT 4"/>
    <property type="match status" value="1"/>
</dbReference>
<dbReference type="STRING" id="1296096.A0A1B9I675"/>
<dbReference type="PANTHER" id="PTHR13034">
    <property type="entry name" value="DYNACTIN P62 SUBUNIT"/>
    <property type="match status" value="1"/>
</dbReference>
<name>A0A1B9I675_9TREE</name>
<keyword evidence="10" id="KW-0206">Cytoskeleton</keyword>
<reference evidence="14" key="3">
    <citation type="submission" date="2016-07" db="EMBL/GenBank/DDBJ databases">
        <title>Evolution of pathogenesis and genome organization in the Tremellales.</title>
        <authorList>
            <person name="Cuomo C."/>
            <person name="Litvintseva A."/>
            <person name="Heitman J."/>
            <person name="Chen Y."/>
            <person name="Sun S."/>
            <person name="Springer D."/>
            <person name="Dromer F."/>
            <person name="Young S."/>
            <person name="Zeng Q."/>
            <person name="Chapman S."/>
            <person name="Gujja S."/>
            <person name="Saif S."/>
            <person name="Birren B."/>
        </authorList>
    </citation>
    <scope>NUCLEOTIDE SEQUENCE</scope>
    <source>
        <strain evidence="14">CBS 10737</strain>
    </source>
</reference>
<comment type="subunit">
    <text evidence="13">Subunit of dynactin, a multiprotein complex part of a tripartite complex with dynein and a adapter, such as BICDL1, BICD2 or HOOK3. The dynactin complex is built around ACTR1A/ACTB filament and consists of an actin-related filament composed of a shoulder domain, a pointed end and a barbed end. Its length is defined by its flexible shoulder domain. The soulder is composed of 2 DCTN1 subunits, 4 DCTN2 and 2 DCTN3. The 4 DCNT2 (via N-terminus) bind the ACTR1A filament and act as molecular rulers to determine the length. The pointed end is important for binding dynein-dynactin cargo adapters. Consists of 4 subunits: ACTR10, DCNT4, DCTN5 and DCTN6. The barbed end is composed of a CAPZA1:CAPZB heterodimers, which binds ACTR1A/ACTB filament and dynactin and stabilizes dynactin. Interacts with ATP7B, but not ATP7A, in a copper-dependent manner. Interacts with ANK2; this interaction is required for localization at costameres. Interacts with N4BP2L1.</text>
</comment>
<gene>
    <name evidence="14" type="ORF">I206_03091</name>
    <name evidence="15" type="ORF">I206_102736</name>
</gene>
<evidence type="ECO:0000313" key="14">
    <source>
        <dbReference type="EMBL" id="OCF51026.1"/>
    </source>
</evidence>
<protein>
    <recommendedName>
        <fullName evidence="12">Dynactin subunit 4</fullName>
    </recommendedName>
</protein>
<keyword evidence="16" id="KW-1185">Reference proteome</keyword>
<evidence type="ECO:0000256" key="1">
    <source>
        <dbReference type="ARBA" id="ARBA00004300"/>
    </source>
</evidence>
<accession>A0A1B9I675</accession>
<dbReference type="AlphaFoldDB" id="A0A1B9I675"/>
<dbReference type="PROSITE" id="PS51257">
    <property type="entry name" value="PROKAR_LIPOPROTEIN"/>
    <property type="match status" value="1"/>
</dbReference>
<comment type="subcellular location">
    <subcellularLocation>
        <location evidence="1">Cytoplasm</location>
        <location evidence="1">Cytoskeleton</location>
        <location evidence="1">Microtubule organizing center</location>
        <location evidence="1">Centrosome</location>
    </subcellularLocation>
    <subcellularLocation>
        <location evidence="2">Cytoplasm</location>
        <location evidence="2">Cytoskeleton</location>
        <location evidence="2">Stress fiber</location>
    </subcellularLocation>
    <subcellularLocation>
        <location evidence="3">Cytoplasm</location>
        <location evidence="3">Myofibril</location>
    </subcellularLocation>
</comment>
<evidence type="ECO:0000256" key="8">
    <source>
        <dbReference type="ARBA" id="ARBA00022990"/>
    </source>
</evidence>
<evidence type="ECO:0000256" key="3">
    <source>
        <dbReference type="ARBA" id="ARBA00004657"/>
    </source>
</evidence>
<organism evidence="14">
    <name type="scientific">Kwoniella pini CBS 10737</name>
    <dbReference type="NCBI Taxonomy" id="1296096"/>
    <lineage>
        <taxon>Eukaryota</taxon>
        <taxon>Fungi</taxon>
        <taxon>Dikarya</taxon>
        <taxon>Basidiomycota</taxon>
        <taxon>Agaricomycotina</taxon>
        <taxon>Tremellomycetes</taxon>
        <taxon>Tremellales</taxon>
        <taxon>Cryptococcaceae</taxon>
        <taxon>Kwoniella</taxon>
    </lineage>
</organism>
<evidence type="ECO:0000256" key="4">
    <source>
        <dbReference type="ARBA" id="ARBA00022490"/>
    </source>
</evidence>
<evidence type="ECO:0000256" key="6">
    <source>
        <dbReference type="ARBA" id="ARBA00022553"/>
    </source>
</evidence>
<evidence type="ECO:0000256" key="7">
    <source>
        <dbReference type="ARBA" id="ARBA00022843"/>
    </source>
</evidence>
<proteinExistence type="inferred from homology"/>
<evidence type="ECO:0000313" key="16">
    <source>
        <dbReference type="Proteomes" id="UP000094020"/>
    </source>
</evidence>
<dbReference type="EMBL" id="KI894009">
    <property type="protein sequence ID" value="OCF51026.1"/>
    <property type="molecule type" value="Genomic_DNA"/>
</dbReference>
<evidence type="ECO:0000313" key="15">
    <source>
        <dbReference type="EMBL" id="WWC68801.1"/>
    </source>
</evidence>
<dbReference type="Proteomes" id="UP000094020">
    <property type="component" value="Chromosome 3"/>
</dbReference>
<evidence type="ECO:0000256" key="5">
    <source>
        <dbReference type="ARBA" id="ARBA00022499"/>
    </source>
</evidence>
<reference evidence="14" key="1">
    <citation type="submission" date="2013-07" db="EMBL/GenBank/DDBJ databases">
        <title>The Genome Sequence of Cryptococcus pinus CBS10737.</title>
        <authorList>
            <consortium name="The Broad Institute Genome Sequencing Platform"/>
            <person name="Cuomo C."/>
            <person name="Litvintseva A."/>
            <person name="Chen Y."/>
            <person name="Heitman J."/>
            <person name="Sun S."/>
            <person name="Springer D."/>
            <person name="Dromer F."/>
            <person name="Young S.K."/>
            <person name="Zeng Q."/>
            <person name="Gargeya S."/>
            <person name="Fitzgerald M."/>
            <person name="Abouelleil A."/>
            <person name="Alvarado L."/>
            <person name="Berlin A.M."/>
            <person name="Chapman S.B."/>
            <person name="Dewar J."/>
            <person name="Goldberg J."/>
            <person name="Griggs A."/>
            <person name="Gujja S."/>
            <person name="Hansen M."/>
            <person name="Howarth C."/>
            <person name="Imamovic A."/>
            <person name="Larimer J."/>
            <person name="McCowan C."/>
            <person name="Murphy C."/>
            <person name="Pearson M."/>
            <person name="Priest M."/>
            <person name="Roberts A."/>
            <person name="Saif S."/>
            <person name="Shea T."/>
            <person name="Sykes S."/>
            <person name="Wortman J."/>
            <person name="Nusbaum C."/>
            <person name="Birren B."/>
        </authorList>
    </citation>
    <scope>NUCLEOTIDE SEQUENCE [LARGE SCALE GENOMIC DNA]</scope>
    <source>
        <strain evidence="14">CBS 10737</strain>
    </source>
</reference>
<dbReference type="OrthoDB" id="283815at2759"/>
<dbReference type="GO" id="GO:0001725">
    <property type="term" value="C:stress fiber"/>
    <property type="evidence" value="ECO:0007669"/>
    <property type="project" value="UniProtKB-SubCell"/>
</dbReference>
<dbReference type="EMBL" id="CP144521">
    <property type="protein sequence ID" value="WWC68801.1"/>
    <property type="molecule type" value="Genomic_DNA"/>
</dbReference>
<sequence>MSIKYSCSHLDDPHAPLPPSYPSSSSSCHPLEKLYFCEECDAVRCDLCVVMEIASYFCPNCLFDVPSANVRADKNRCARSCFSCPTCESSLSITASDTPSEGGSTQAGPPYTLICSGCKWSSKQVGWQFEKPTGIALQLQKMNTQAELVQSEFDSLKDHLESYISLSTSAPSAPSSTRSTRNPSRHISNLTQMAQKALHRDVGSMVAYSARNKRTIAKDGEKEKLGWDELSEYEPKDSWRKVGLERGLQNIDTLRQLEESGTSGLASLDGRWARSYDHSKMANDILPQRIPLQTKLTKRCPHPNCRHLLIQPDTKSVRMKIKMVAANYLPFVEIGRRRRRIPNSEITITDSLEQLSSEDIERRRRERRRTKGGMVFREEDELLGAPLKAGETYSYQIALTNPLYDPIQIRLTTPHQPKKAPTPKFNLTIPTPHFTINAMKDAWAYDEEDEDEDFGGMIGGSETGFSEEGTAITSNTGIGTATGSGQGTFSKKSRLSILASGKNDRKNRDREGGVEKRGNISKVNLEVEILDDVKGKLEFDLEIRYTYKAEDLGTSTEKEGKANEGKTKEEYKIFTFWVRVNIGKIE</sequence>
<evidence type="ECO:0000256" key="9">
    <source>
        <dbReference type="ARBA" id="ARBA00023054"/>
    </source>
</evidence>